<organism evidence="2 3">
    <name type="scientific">Daphnia pulex</name>
    <name type="common">Water flea</name>
    <dbReference type="NCBI Taxonomy" id="6669"/>
    <lineage>
        <taxon>Eukaryota</taxon>
        <taxon>Metazoa</taxon>
        <taxon>Ecdysozoa</taxon>
        <taxon>Arthropoda</taxon>
        <taxon>Crustacea</taxon>
        <taxon>Branchiopoda</taxon>
        <taxon>Diplostraca</taxon>
        <taxon>Cladocera</taxon>
        <taxon>Anomopoda</taxon>
        <taxon>Daphniidae</taxon>
        <taxon>Daphnia</taxon>
    </lineage>
</organism>
<gene>
    <name evidence="2" type="ORF">DAPPUDRAFT_230022</name>
</gene>
<dbReference type="InParanoid" id="E9I2H0"/>
<dbReference type="AlphaFoldDB" id="E9I2H0"/>
<evidence type="ECO:0000256" key="1">
    <source>
        <dbReference type="SAM" id="SignalP"/>
    </source>
</evidence>
<name>E9I2H0_DAPPU</name>
<evidence type="ECO:0000313" key="2">
    <source>
        <dbReference type="EMBL" id="EFX61810.1"/>
    </source>
</evidence>
<proteinExistence type="predicted"/>
<dbReference type="EMBL" id="GL734096">
    <property type="protein sequence ID" value="EFX61810.1"/>
    <property type="molecule type" value="Genomic_DNA"/>
</dbReference>
<dbReference type="KEGG" id="dpx:DAPPUDRAFT_230022"/>
<dbReference type="Proteomes" id="UP000000305">
    <property type="component" value="Unassembled WGS sequence"/>
</dbReference>
<keyword evidence="1" id="KW-0732">Signal</keyword>
<dbReference type="HOGENOM" id="CLU_909900_0_0_1"/>
<evidence type="ECO:0000313" key="3">
    <source>
        <dbReference type="Proteomes" id="UP000000305"/>
    </source>
</evidence>
<accession>E9I2H0</accession>
<dbReference type="OrthoDB" id="6358776at2759"/>
<protein>
    <submittedName>
        <fullName evidence="2">Uncharacterized protein</fullName>
    </submittedName>
</protein>
<feature type="signal peptide" evidence="1">
    <location>
        <begin position="1"/>
        <end position="20"/>
    </location>
</feature>
<sequence>MFLRLCLTIPLLSVVSGVYGASVAVDVVNPLAAIDNITLSDNSTKALNVSDSSALKIRDVDVQLRELVPMCQCTCTNVTDIAGAIKNAASLDISTDKAQDGSDSRFLKVRDVGALQPNSQGFNLSVKLTVGNSTNLNNSTDKAGNGSSNFTVRASLPPSVVARDVDVQLKSLEANVSDDMSAVNSTVNSTSDLSMGNASAMEERGIEDIVPFDDALFGDVANISEIASVIFDFDTKTNVSQPSNISSLIVERESDVDMADLEDSNMDLEGLLSLRDNNSTEKVSNSSSEVEKSEVKSGRGVVVVVT</sequence>
<keyword evidence="3" id="KW-1185">Reference proteome</keyword>
<feature type="chain" id="PRO_5003238495" evidence="1">
    <location>
        <begin position="21"/>
        <end position="306"/>
    </location>
</feature>
<reference evidence="2 3" key="1">
    <citation type="journal article" date="2011" name="Science">
        <title>The ecoresponsive genome of Daphnia pulex.</title>
        <authorList>
            <person name="Colbourne J.K."/>
            <person name="Pfrender M.E."/>
            <person name="Gilbert D."/>
            <person name="Thomas W.K."/>
            <person name="Tucker A."/>
            <person name="Oakley T.H."/>
            <person name="Tokishita S."/>
            <person name="Aerts A."/>
            <person name="Arnold G.J."/>
            <person name="Basu M.K."/>
            <person name="Bauer D.J."/>
            <person name="Caceres C.E."/>
            <person name="Carmel L."/>
            <person name="Casola C."/>
            <person name="Choi J.H."/>
            <person name="Detter J.C."/>
            <person name="Dong Q."/>
            <person name="Dusheyko S."/>
            <person name="Eads B.D."/>
            <person name="Frohlich T."/>
            <person name="Geiler-Samerotte K.A."/>
            <person name="Gerlach D."/>
            <person name="Hatcher P."/>
            <person name="Jogdeo S."/>
            <person name="Krijgsveld J."/>
            <person name="Kriventseva E.V."/>
            <person name="Kultz D."/>
            <person name="Laforsch C."/>
            <person name="Lindquist E."/>
            <person name="Lopez J."/>
            <person name="Manak J.R."/>
            <person name="Muller J."/>
            <person name="Pangilinan J."/>
            <person name="Patwardhan R.P."/>
            <person name="Pitluck S."/>
            <person name="Pritham E.J."/>
            <person name="Rechtsteiner A."/>
            <person name="Rho M."/>
            <person name="Rogozin I.B."/>
            <person name="Sakarya O."/>
            <person name="Salamov A."/>
            <person name="Schaack S."/>
            <person name="Shapiro H."/>
            <person name="Shiga Y."/>
            <person name="Skalitzky C."/>
            <person name="Smith Z."/>
            <person name="Souvorov A."/>
            <person name="Sung W."/>
            <person name="Tang Z."/>
            <person name="Tsuchiya D."/>
            <person name="Tu H."/>
            <person name="Vos H."/>
            <person name="Wang M."/>
            <person name="Wolf Y.I."/>
            <person name="Yamagata H."/>
            <person name="Yamada T."/>
            <person name="Ye Y."/>
            <person name="Shaw J.R."/>
            <person name="Andrews J."/>
            <person name="Crease T.J."/>
            <person name="Tang H."/>
            <person name="Lucas S.M."/>
            <person name="Robertson H.M."/>
            <person name="Bork P."/>
            <person name="Koonin E.V."/>
            <person name="Zdobnov E.M."/>
            <person name="Grigoriev I.V."/>
            <person name="Lynch M."/>
            <person name="Boore J.L."/>
        </authorList>
    </citation>
    <scope>NUCLEOTIDE SEQUENCE [LARGE SCALE GENOMIC DNA]</scope>
</reference>